<feature type="transmembrane region" description="Helical" evidence="1">
    <location>
        <begin position="66"/>
        <end position="89"/>
    </location>
</feature>
<dbReference type="InterPro" id="IPR046947">
    <property type="entry name" value="LytR-like"/>
</dbReference>
<proteinExistence type="predicted"/>
<protein>
    <submittedName>
        <fullName evidence="3">LytTR family transcriptional regulator</fullName>
    </submittedName>
</protein>
<evidence type="ECO:0000259" key="2">
    <source>
        <dbReference type="PROSITE" id="PS50930"/>
    </source>
</evidence>
<keyword evidence="1" id="KW-0472">Membrane</keyword>
<dbReference type="PANTHER" id="PTHR37299">
    <property type="entry name" value="TRANSCRIPTIONAL REGULATOR-RELATED"/>
    <property type="match status" value="1"/>
</dbReference>
<comment type="caution">
    <text evidence="3">The sequence shown here is derived from an EMBL/GenBank/DDBJ whole genome shotgun (WGS) entry which is preliminary data.</text>
</comment>
<evidence type="ECO:0000313" key="4">
    <source>
        <dbReference type="Proteomes" id="UP001207337"/>
    </source>
</evidence>
<feature type="transmembrane region" description="Helical" evidence="1">
    <location>
        <begin position="109"/>
        <end position="129"/>
    </location>
</feature>
<evidence type="ECO:0000256" key="1">
    <source>
        <dbReference type="SAM" id="Phobius"/>
    </source>
</evidence>
<dbReference type="Pfam" id="PF04397">
    <property type="entry name" value="LytTR"/>
    <property type="match status" value="1"/>
</dbReference>
<dbReference type="EMBL" id="JAJNDC010000002">
    <property type="protein sequence ID" value="MCW9713353.1"/>
    <property type="molecule type" value="Genomic_DNA"/>
</dbReference>
<feature type="transmembrane region" description="Helical" evidence="1">
    <location>
        <begin position="7"/>
        <end position="27"/>
    </location>
</feature>
<organism evidence="3 4">
    <name type="scientific">Fodinibius salicampi</name>
    <dbReference type="NCBI Taxonomy" id="1920655"/>
    <lineage>
        <taxon>Bacteria</taxon>
        <taxon>Pseudomonadati</taxon>
        <taxon>Balneolota</taxon>
        <taxon>Balneolia</taxon>
        <taxon>Balneolales</taxon>
        <taxon>Balneolaceae</taxon>
        <taxon>Fodinibius</taxon>
    </lineage>
</organism>
<dbReference type="InterPro" id="IPR007492">
    <property type="entry name" value="LytTR_DNA-bd_dom"/>
</dbReference>
<dbReference type="Proteomes" id="UP001207337">
    <property type="component" value="Unassembled WGS sequence"/>
</dbReference>
<evidence type="ECO:0000313" key="3">
    <source>
        <dbReference type="EMBL" id="MCW9713353.1"/>
    </source>
</evidence>
<name>A0ABT3PZQ3_9BACT</name>
<dbReference type="Gene3D" id="2.40.50.1020">
    <property type="entry name" value="LytTr DNA-binding domain"/>
    <property type="match status" value="1"/>
</dbReference>
<keyword evidence="1" id="KW-1133">Transmembrane helix</keyword>
<sequence length="248" mass="28594">MERQQALIHSIYWISAFVIFTLCYSFIDSISQGLIYASVSVPLTIGITYLFIYWAVPSFLFKGRNILFALLTATILLGVLNIQIVFALVQRIFLADNIGAESAFIPWDTLYLIIATILFSLPAIAYETLRNWNNKQQEMLQLHQNDKEEYIQVMSDGKTYRIACGDIHFIESYGDYAHIHSADRKIITRMTLKKLDELLPNFVRVHRSYIVNPDFCQAFNLDEIIIDKKEIPVGRTYKETVSNVFSSQ</sequence>
<feature type="domain" description="HTH LytTR-type" evidence="2">
    <location>
        <begin position="151"/>
        <end position="214"/>
    </location>
</feature>
<dbReference type="SMART" id="SM00850">
    <property type="entry name" value="LytTR"/>
    <property type="match status" value="1"/>
</dbReference>
<reference evidence="3 4" key="1">
    <citation type="submission" date="2021-11" db="EMBL/GenBank/DDBJ databases">
        <title>Aliifidinibius sp. nov., a new bacterium isolated from saline soil.</title>
        <authorList>
            <person name="Galisteo C."/>
            <person name="De La Haba R."/>
            <person name="Sanchez-Porro C."/>
            <person name="Ventosa A."/>
        </authorList>
    </citation>
    <scope>NUCLEOTIDE SEQUENCE [LARGE SCALE GENOMIC DNA]</scope>
    <source>
        <strain evidence="3 4">KACC 190600</strain>
    </source>
</reference>
<dbReference type="PROSITE" id="PS50930">
    <property type="entry name" value="HTH_LYTTR"/>
    <property type="match status" value="1"/>
</dbReference>
<gene>
    <name evidence="3" type="ORF">LQ318_10580</name>
</gene>
<accession>A0ABT3PZQ3</accession>
<feature type="transmembrane region" description="Helical" evidence="1">
    <location>
        <begin position="33"/>
        <end position="54"/>
    </location>
</feature>
<dbReference type="PANTHER" id="PTHR37299:SF1">
    <property type="entry name" value="STAGE 0 SPORULATION PROTEIN A HOMOLOG"/>
    <property type="match status" value="1"/>
</dbReference>
<keyword evidence="4" id="KW-1185">Reference proteome</keyword>
<dbReference type="RefSeq" id="WP_265789964.1">
    <property type="nucleotide sequence ID" value="NZ_BAABRS010000002.1"/>
</dbReference>
<keyword evidence="1" id="KW-0812">Transmembrane</keyword>